<dbReference type="GO" id="GO:0051015">
    <property type="term" value="F:actin filament binding"/>
    <property type="evidence" value="ECO:0007669"/>
    <property type="project" value="TreeGrafter"/>
</dbReference>
<reference evidence="2 3" key="1">
    <citation type="journal article" date="2015" name="Genome Announc.">
        <title>Draft Genome Sequence and Gene Annotation of the Entomopathogenic Fungus Verticillium hemipterigenum.</title>
        <authorList>
            <person name="Horn F."/>
            <person name="Habel A."/>
            <person name="Scharf D.H."/>
            <person name="Dworschak J."/>
            <person name="Brakhage A.A."/>
            <person name="Guthke R."/>
            <person name="Hertweck C."/>
            <person name="Linde J."/>
        </authorList>
    </citation>
    <scope>NUCLEOTIDE SEQUENCE [LARGE SCALE GENOMIC DNA]</scope>
</reference>
<dbReference type="HOGENOM" id="CLU_006033_1_2_1"/>
<protein>
    <recommendedName>
        <fullName evidence="1">Class II aldolase/adducin N-terminal domain-containing protein</fullName>
    </recommendedName>
</protein>
<organism evidence="2 3">
    <name type="scientific">[Torrubiella] hemipterigena</name>
    <dbReference type="NCBI Taxonomy" id="1531966"/>
    <lineage>
        <taxon>Eukaryota</taxon>
        <taxon>Fungi</taxon>
        <taxon>Dikarya</taxon>
        <taxon>Ascomycota</taxon>
        <taxon>Pezizomycotina</taxon>
        <taxon>Sordariomycetes</taxon>
        <taxon>Hypocreomycetidae</taxon>
        <taxon>Hypocreales</taxon>
        <taxon>Clavicipitaceae</taxon>
        <taxon>Clavicipitaceae incertae sedis</taxon>
        <taxon>'Torrubiella' clade</taxon>
    </lineage>
</organism>
<dbReference type="Pfam" id="PF00596">
    <property type="entry name" value="Aldolase_II"/>
    <property type="match status" value="1"/>
</dbReference>
<dbReference type="InterPro" id="IPR036409">
    <property type="entry name" value="Aldolase_II/adducin_N_sf"/>
</dbReference>
<proteinExistence type="predicted"/>
<sequence>MAATFRNWARCGFTEGISGHISVLDPEFPQLMWMNPIGKHFALLNGSDMLCLRIADGQFVGGSKTRPVNRAGYYIHSEIHKARPDAHAICHAHTIAGRAWCAFGRPLEMLTQDICDLYGVIGCDSEYTGLVTASEEGRRIAAVLGPRGKAALLLNHGVVTIGATVDEAGFLFGLVDRSCEVQLKVEAAGLAKRVIPEEMARRNFEVASGRDWLYEEAQPDVQYEIVMAGRRFQRVWRS</sequence>
<name>A0A0A1SZ46_9HYPO</name>
<dbReference type="GO" id="GO:0005856">
    <property type="term" value="C:cytoskeleton"/>
    <property type="evidence" value="ECO:0007669"/>
    <property type="project" value="TreeGrafter"/>
</dbReference>
<gene>
    <name evidence="2" type="ORF">VHEMI05901</name>
</gene>
<dbReference type="InterPro" id="IPR001303">
    <property type="entry name" value="Aldolase_II/adducin_N"/>
</dbReference>
<dbReference type="OrthoDB" id="4956736at2759"/>
<dbReference type="InterPro" id="IPR051017">
    <property type="entry name" value="Aldolase-II_Adducin_sf"/>
</dbReference>
<dbReference type="PANTHER" id="PTHR10672">
    <property type="entry name" value="ADDUCIN"/>
    <property type="match status" value="1"/>
</dbReference>
<evidence type="ECO:0000259" key="1">
    <source>
        <dbReference type="SMART" id="SM01007"/>
    </source>
</evidence>
<dbReference type="Gene3D" id="3.40.225.10">
    <property type="entry name" value="Class II aldolase/adducin N-terminal domain"/>
    <property type="match status" value="1"/>
</dbReference>
<dbReference type="EMBL" id="CDHN01000003">
    <property type="protein sequence ID" value="CEJ90096.1"/>
    <property type="molecule type" value="Genomic_DNA"/>
</dbReference>
<feature type="domain" description="Class II aldolase/adducin N-terminal" evidence="1">
    <location>
        <begin position="1"/>
        <end position="183"/>
    </location>
</feature>
<evidence type="ECO:0000313" key="2">
    <source>
        <dbReference type="EMBL" id="CEJ90096.1"/>
    </source>
</evidence>
<evidence type="ECO:0000313" key="3">
    <source>
        <dbReference type="Proteomes" id="UP000039046"/>
    </source>
</evidence>
<dbReference type="AlphaFoldDB" id="A0A0A1SZ46"/>
<keyword evidence="3" id="KW-1185">Reference proteome</keyword>
<dbReference type="SUPFAM" id="SSF53639">
    <property type="entry name" value="AraD/HMP-PK domain-like"/>
    <property type="match status" value="1"/>
</dbReference>
<dbReference type="PANTHER" id="PTHR10672:SF25">
    <property type="entry name" value="MEIOTICALLY UP-REGULATED GENE 14 PROTEIN"/>
    <property type="match status" value="1"/>
</dbReference>
<dbReference type="FunFam" id="3.40.225.10:FF:000009">
    <property type="entry name" value="Class II aldolase/adducin N-terminal"/>
    <property type="match status" value="1"/>
</dbReference>
<dbReference type="SMART" id="SM01007">
    <property type="entry name" value="Aldolase_II"/>
    <property type="match status" value="1"/>
</dbReference>
<dbReference type="Proteomes" id="UP000039046">
    <property type="component" value="Unassembled WGS sequence"/>
</dbReference>
<accession>A0A0A1SZ46</accession>